<dbReference type="RefSeq" id="WP_091149850.1">
    <property type="nucleotide sequence ID" value="NZ_FNAI01000005.1"/>
</dbReference>
<name>A0A1G7C4L6_9SPHI</name>
<proteinExistence type="predicted"/>
<dbReference type="AlphaFoldDB" id="A0A1G7C4L6"/>
<reference evidence="1 2" key="1">
    <citation type="submission" date="2016-10" db="EMBL/GenBank/DDBJ databases">
        <authorList>
            <person name="de Groot N.N."/>
        </authorList>
    </citation>
    <scope>NUCLEOTIDE SEQUENCE [LARGE SCALE GENOMIC DNA]</scope>
    <source>
        <strain evidence="1 2">47C3B</strain>
    </source>
</reference>
<evidence type="ECO:0000313" key="2">
    <source>
        <dbReference type="Proteomes" id="UP000199072"/>
    </source>
</evidence>
<sequence>MKKAAIFSMTAFYLLLTTGMFVCIVHCAAEKLLTKPAMTMAHNNVPMHGAKKHCDDGKDCDCCKKHGTYVVKENLKPGFELQFTQTAILVHQQLIVGYIGYNANISHTSWFNGKAPPGKSGRSISILFRSLRV</sequence>
<dbReference type="InterPro" id="IPR058512">
    <property type="entry name" value="DUF8199"/>
</dbReference>
<dbReference type="EMBL" id="FNAI01000005">
    <property type="protein sequence ID" value="SDE34251.1"/>
    <property type="molecule type" value="Genomic_DNA"/>
</dbReference>
<dbReference type="Pfam" id="PF26622">
    <property type="entry name" value="DUF8199"/>
    <property type="match status" value="1"/>
</dbReference>
<organism evidence="1 2">
    <name type="scientific">Mucilaginibacter pineti</name>
    <dbReference type="NCBI Taxonomy" id="1391627"/>
    <lineage>
        <taxon>Bacteria</taxon>
        <taxon>Pseudomonadati</taxon>
        <taxon>Bacteroidota</taxon>
        <taxon>Sphingobacteriia</taxon>
        <taxon>Sphingobacteriales</taxon>
        <taxon>Sphingobacteriaceae</taxon>
        <taxon>Mucilaginibacter</taxon>
    </lineage>
</organism>
<dbReference type="OrthoDB" id="798836at2"/>
<dbReference type="STRING" id="1391627.SAMN05216464_105284"/>
<protein>
    <submittedName>
        <fullName evidence="1">Uncharacterized protein</fullName>
    </submittedName>
</protein>
<keyword evidence="2" id="KW-1185">Reference proteome</keyword>
<gene>
    <name evidence="1" type="ORF">SAMN05216464_105284</name>
</gene>
<accession>A0A1G7C4L6</accession>
<dbReference type="Proteomes" id="UP000199072">
    <property type="component" value="Unassembled WGS sequence"/>
</dbReference>
<evidence type="ECO:0000313" key="1">
    <source>
        <dbReference type="EMBL" id="SDE34251.1"/>
    </source>
</evidence>